<dbReference type="EMBL" id="JALJOT010000013">
    <property type="protein sequence ID" value="KAK9904165.1"/>
    <property type="molecule type" value="Genomic_DNA"/>
</dbReference>
<feature type="transmembrane region" description="Helical" evidence="1">
    <location>
        <begin position="25"/>
        <end position="44"/>
    </location>
</feature>
<dbReference type="Proteomes" id="UP001491310">
    <property type="component" value="Unassembled WGS sequence"/>
</dbReference>
<sequence>MSSGHPSRPHHPRDDDEVWCGIPATWGRVILGVAAGVIGTLLVLKWSDKDASADDVARDLKRSAEAKTREIKDSWSR</sequence>
<name>A0ABR2YFA8_9CHLO</name>
<evidence type="ECO:0000256" key="1">
    <source>
        <dbReference type="SAM" id="Phobius"/>
    </source>
</evidence>
<keyword evidence="1" id="KW-0812">Transmembrane</keyword>
<keyword evidence="1" id="KW-0472">Membrane</keyword>
<accession>A0ABR2YFA8</accession>
<protein>
    <recommendedName>
        <fullName evidence="4">YtxH domain-containing protein</fullName>
    </recommendedName>
</protein>
<keyword evidence="1" id="KW-1133">Transmembrane helix</keyword>
<comment type="caution">
    <text evidence="2">The sequence shown here is derived from an EMBL/GenBank/DDBJ whole genome shotgun (WGS) entry which is preliminary data.</text>
</comment>
<keyword evidence="3" id="KW-1185">Reference proteome</keyword>
<organism evidence="2 3">
    <name type="scientific">Coccomyxa subellipsoidea</name>
    <dbReference type="NCBI Taxonomy" id="248742"/>
    <lineage>
        <taxon>Eukaryota</taxon>
        <taxon>Viridiplantae</taxon>
        <taxon>Chlorophyta</taxon>
        <taxon>core chlorophytes</taxon>
        <taxon>Trebouxiophyceae</taxon>
        <taxon>Trebouxiophyceae incertae sedis</taxon>
        <taxon>Coccomyxaceae</taxon>
        <taxon>Coccomyxa</taxon>
    </lineage>
</organism>
<proteinExistence type="predicted"/>
<evidence type="ECO:0000313" key="3">
    <source>
        <dbReference type="Proteomes" id="UP001491310"/>
    </source>
</evidence>
<gene>
    <name evidence="2" type="ORF">WJX75_005686</name>
</gene>
<evidence type="ECO:0008006" key="4">
    <source>
        <dbReference type="Google" id="ProtNLM"/>
    </source>
</evidence>
<evidence type="ECO:0000313" key="2">
    <source>
        <dbReference type="EMBL" id="KAK9904165.1"/>
    </source>
</evidence>
<reference evidence="2 3" key="1">
    <citation type="journal article" date="2024" name="Nat. Commun.">
        <title>Phylogenomics reveals the evolutionary origins of lichenization in chlorophyte algae.</title>
        <authorList>
            <person name="Puginier C."/>
            <person name="Libourel C."/>
            <person name="Otte J."/>
            <person name="Skaloud P."/>
            <person name="Haon M."/>
            <person name="Grisel S."/>
            <person name="Petersen M."/>
            <person name="Berrin J.G."/>
            <person name="Delaux P.M."/>
            <person name="Dal Grande F."/>
            <person name="Keller J."/>
        </authorList>
    </citation>
    <scope>NUCLEOTIDE SEQUENCE [LARGE SCALE GENOMIC DNA]</scope>
    <source>
        <strain evidence="2 3">SAG 216-7</strain>
    </source>
</reference>